<protein>
    <submittedName>
        <fullName evidence="1">Uncharacterized protein</fullName>
    </submittedName>
</protein>
<gene>
    <name evidence="1" type="ORF">EE52_0201345</name>
</gene>
<sequence length="238" mass="27173">MFSFDFKDKGMIPPILGTDNADYLERLCPVLEREKIHPSGVVRLRDAAFCEERGIEQLSSSAKHTALLENEDYRRLGHRFGMDGDVIRNGLAAFPTCMAVEYGRKVLLFDKTDGGDRMLDAFLREVTECFFDKKRKPESLRFYEVAPLNAAYRAKIGDGQAASADMVRYGICVAHCDMAPTLRNFNRLRNLQREHVPLTKEQERIVSSLVARPDNVRFPNVEMKVRIPFKKKGQSINI</sequence>
<proteinExistence type="predicted"/>
<dbReference type="RefSeq" id="WP_044299458.1">
    <property type="nucleotide sequence ID" value="NZ_CP036542.1"/>
</dbReference>
<comment type="caution">
    <text evidence="1">The sequence shown here is derived from an EMBL/GenBank/DDBJ whole genome shotgun (WGS) entry which is preliminary data.</text>
</comment>
<reference evidence="1" key="1">
    <citation type="book" date="2014" name="THE 24TH EUROPEAN CONGRESS OF CLINICAL MICROBIOLOGY AND INFECTIOUS DISEASES" publisher="ECCMID 2014" city="Barcelona, Spain">
        <title>Identification of resistance genes in three multidrug-resistant Bacteroides fragilis isolates by whole genome sequencing.</title>
        <editorList>
            <person name="Unknown"/>
            <person name="A."/>
        </editorList>
        <authorList>
            <person name="Sydenham T.V."/>
            <person name="Hasman H."/>
            <person name="Wang M."/>
            <person name="Soki J."/>
            <person name="Nagy E."/>
            <person name="Justesen U.S."/>
        </authorList>
    </citation>
    <scope>NUCLEOTIDE SEQUENCE</scope>
    <source>
        <strain evidence="1">DCMOUH0018B</strain>
    </source>
</reference>
<dbReference type="Pfam" id="PF19513">
    <property type="entry name" value="DUF6047"/>
    <property type="match status" value="1"/>
</dbReference>
<accession>A0A0I9SE03</accession>
<reference evidence="1" key="2">
    <citation type="submission" date="2014-07" db="EMBL/GenBank/DDBJ databases">
        <title>Genetics and epidemiology of antimicrobial resistance in B. fragilis group.</title>
        <authorList>
            <person name="Sydenham T.V."/>
            <person name="Hasman H."/>
            <person name="Kemp M."/>
            <person name="Justesen U.S."/>
        </authorList>
    </citation>
    <scope>NUCLEOTIDE SEQUENCE [LARGE SCALE GENOMIC DNA]</scope>
    <source>
        <strain evidence="1">DCMOUH0018B</strain>
    </source>
</reference>
<dbReference type="InterPro" id="IPR046110">
    <property type="entry name" value="DUF6047"/>
</dbReference>
<name>A0A0I9SE03_BACFG</name>
<dbReference type="PATRIC" id="fig|817.53.peg.283"/>
<dbReference type="EMBL" id="JMZZ02000034">
    <property type="protein sequence ID" value="KFX76451.1"/>
    <property type="molecule type" value="Genomic_DNA"/>
</dbReference>
<organism evidence="1">
    <name type="scientific">Bacteroides fragilis</name>
    <dbReference type="NCBI Taxonomy" id="817"/>
    <lineage>
        <taxon>Bacteria</taxon>
        <taxon>Pseudomonadati</taxon>
        <taxon>Bacteroidota</taxon>
        <taxon>Bacteroidia</taxon>
        <taxon>Bacteroidales</taxon>
        <taxon>Bacteroidaceae</taxon>
        <taxon>Bacteroides</taxon>
    </lineage>
</organism>
<evidence type="ECO:0000313" key="1">
    <source>
        <dbReference type="EMBL" id="KFX76451.1"/>
    </source>
</evidence>
<dbReference type="AlphaFoldDB" id="A0A0I9SE03"/>